<evidence type="ECO:0000313" key="1">
    <source>
        <dbReference type="EMBL" id="CAA6808328.1"/>
    </source>
</evidence>
<name>A0A6S6SYT9_9BACT</name>
<dbReference type="CDD" id="cd07067">
    <property type="entry name" value="HP_PGM_like"/>
    <property type="match status" value="1"/>
</dbReference>
<organism evidence="1">
    <name type="scientific">uncultured Aureispira sp</name>
    <dbReference type="NCBI Taxonomy" id="1331704"/>
    <lineage>
        <taxon>Bacteria</taxon>
        <taxon>Pseudomonadati</taxon>
        <taxon>Bacteroidota</taxon>
        <taxon>Saprospiria</taxon>
        <taxon>Saprospirales</taxon>
        <taxon>Saprospiraceae</taxon>
        <taxon>Aureispira</taxon>
        <taxon>environmental samples</taxon>
    </lineage>
</organism>
<dbReference type="AlphaFoldDB" id="A0A6S6SYT9"/>
<dbReference type="Pfam" id="PF00300">
    <property type="entry name" value="His_Phos_1"/>
    <property type="match status" value="1"/>
</dbReference>
<protein>
    <submittedName>
        <fullName evidence="1">Phosphoglycerate mutase family protein</fullName>
    </submittedName>
</protein>
<dbReference type="SUPFAM" id="SSF53254">
    <property type="entry name" value="Phosphoglycerate mutase-like"/>
    <property type="match status" value="1"/>
</dbReference>
<accession>A0A6S6SYT9</accession>
<gene>
    <name evidence="1" type="ORF">HELGO_WM35196</name>
</gene>
<dbReference type="EMBL" id="CACVAQ010000140">
    <property type="protein sequence ID" value="CAA6808328.1"/>
    <property type="molecule type" value="Genomic_DNA"/>
</dbReference>
<proteinExistence type="predicted"/>
<dbReference type="Gene3D" id="3.40.50.1240">
    <property type="entry name" value="Phosphoglycerate mutase-like"/>
    <property type="match status" value="1"/>
</dbReference>
<dbReference type="InterPro" id="IPR029033">
    <property type="entry name" value="His_PPase_superfam"/>
</dbReference>
<dbReference type="SMART" id="SM00855">
    <property type="entry name" value="PGAM"/>
    <property type="match status" value="1"/>
</dbReference>
<reference evidence="1" key="1">
    <citation type="submission" date="2020-01" db="EMBL/GenBank/DDBJ databases">
        <authorList>
            <person name="Meier V. D."/>
            <person name="Meier V D."/>
        </authorList>
    </citation>
    <scope>NUCLEOTIDE SEQUENCE</scope>
    <source>
        <strain evidence="1">HLG_WM_MAG_10</strain>
    </source>
</reference>
<dbReference type="InterPro" id="IPR013078">
    <property type="entry name" value="His_Pase_superF_clade-1"/>
</dbReference>
<sequence length="167" mass="19331">MNLYLVRHAEPEIKSYKGFPGPSLGEKGQRQATVIAAYLKNENIQQIYTSDYKRAKETLKPFQALFPQIKIEEVKALRERENESESHDSLVHRVHTWFDLNKETLLQSNTAIFSHCGPINMILTYLDPNKTILDYPYEDSWGCHTPLGQIWQLKFQEGTYSGSLKLI</sequence>